<feature type="compositionally biased region" description="Polar residues" evidence="1">
    <location>
        <begin position="40"/>
        <end position="51"/>
    </location>
</feature>
<evidence type="ECO:0000313" key="2">
    <source>
        <dbReference type="EMBL" id="CRZ08619.1"/>
    </source>
</evidence>
<organism evidence="2">
    <name type="scientific">Spongospora subterranea</name>
    <dbReference type="NCBI Taxonomy" id="70186"/>
    <lineage>
        <taxon>Eukaryota</taxon>
        <taxon>Sar</taxon>
        <taxon>Rhizaria</taxon>
        <taxon>Endomyxa</taxon>
        <taxon>Phytomyxea</taxon>
        <taxon>Plasmodiophorida</taxon>
        <taxon>Plasmodiophoridae</taxon>
        <taxon>Spongospora</taxon>
    </lineage>
</organism>
<feature type="region of interest" description="Disordered" evidence="1">
    <location>
        <begin position="40"/>
        <end position="64"/>
    </location>
</feature>
<reference evidence="2" key="1">
    <citation type="submission" date="2015-04" db="EMBL/GenBank/DDBJ databases">
        <title>The genome sequence of the plant pathogenic Rhizarian Plasmodiophora brassicae reveals insights in its biotrophic life cycle and the origin of chitin synthesis.</title>
        <authorList>
            <person name="Schwelm A."/>
            <person name="Fogelqvist J."/>
            <person name="Knaust A."/>
            <person name="Julke S."/>
            <person name="Lilja T."/>
            <person name="Dhandapani V."/>
            <person name="Bonilla-Rosso G."/>
            <person name="Karlsson M."/>
            <person name="Shevchenko A."/>
            <person name="Choi S.R."/>
            <person name="Kim H.G."/>
            <person name="Park J.Y."/>
            <person name="Lim Y.P."/>
            <person name="Ludwig-Muller J."/>
            <person name="Dixelius C."/>
        </authorList>
    </citation>
    <scope>NUCLEOTIDE SEQUENCE</scope>
    <source>
        <tissue evidence="2">Potato root galls</tissue>
    </source>
</reference>
<dbReference type="AlphaFoldDB" id="A0A0H5RIU8"/>
<dbReference type="EMBL" id="HACM01008177">
    <property type="protein sequence ID" value="CRZ08619.1"/>
    <property type="molecule type" value="Transcribed_RNA"/>
</dbReference>
<protein>
    <submittedName>
        <fullName evidence="2">Uncharacterized protein</fullName>
    </submittedName>
</protein>
<proteinExistence type="predicted"/>
<feature type="non-terminal residue" evidence="2">
    <location>
        <position position="1"/>
    </location>
</feature>
<name>A0A0H5RIU8_9EUKA</name>
<dbReference type="EMBL" id="HACM01008182">
    <property type="protein sequence ID" value="CRZ08624.1"/>
    <property type="molecule type" value="Transcribed_RNA"/>
</dbReference>
<sequence>PTTTRATTRQDALQEVLAQFAAYRAETDARIAELSAALSQTTPIRESTSAPQVAATGKDPKLRMPESFNGARREFRHWLGQVQHFPRAQPLTYPADSHKIAFI</sequence>
<evidence type="ECO:0000256" key="1">
    <source>
        <dbReference type="SAM" id="MobiDB-lite"/>
    </source>
</evidence>
<accession>A0A0H5RIU8</accession>